<evidence type="ECO:0000313" key="2">
    <source>
        <dbReference type="Proteomes" id="UP000265520"/>
    </source>
</evidence>
<accession>A0A392T8W5</accession>
<evidence type="ECO:0000313" key="1">
    <source>
        <dbReference type="EMBL" id="MCI56536.1"/>
    </source>
</evidence>
<proteinExistence type="predicted"/>
<dbReference type="EMBL" id="LXQA010513755">
    <property type="protein sequence ID" value="MCI56536.1"/>
    <property type="molecule type" value="Genomic_DNA"/>
</dbReference>
<reference evidence="1 2" key="1">
    <citation type="journal article" date="2018" name="Front. Plant Sci.">
        <title>Red Clover (Trifolium pratense) and Zigzag Clover (T. medium) - A Picture of Genomic Similarities and Differences.</title>
        <authorList>
            <person name="Dluhosova J."/>
            <person name="Istvanek J."/>
            <person name="Nedelnik J."/>
            <person name="Repkova J."/>
        </authorList>
    </citation>
    <scope>NUCLEOTIDE SEQUENCE [LARGE SCALE GENOMIC DNA]</scope>
    <source>
        <strain evidence="2">cv. 10/8</strain>
        <tissue evidence="1">Leaf</tissue>
    </source>
</reference>
<sequence length="68" mass="7946">IEKPSRVLDINVIGDCNYWMMPVYNYLTHGTLPSEQKDASIIRRRACSYVILDGKLYRHGRLHPLRDS</sequence>
<keyword evidence="2" id="KW-1185">Reference proteome</keyword>
<protein>
    <submittedName>
        <fullName evidence="1">Uncharacterized protein</fullName>
    </submittedName>
</protein>
<comment type="caution">
    <text evidence="1">The sequence shown here is derived from an EMBL/GenBank/DDBJ whole genome shotgun (WGS) entry which is preliminary data.</text>
</comment>
<dbReference type="AlphaFoldDB" id="A0A392T8W5"/>
<name>A0A392T8W5_9FABA</name>
<dbReference type="Proteomes" id="UP000265520">
    <property type="component" value="Unassembled WGS sequence"/>
</dbReference>
<organism evidence="1 2">
    <name type="scientific">Trifolium medium</name>
    <dbReference type="NCBI Taxonomy" id="97028"/>
    <lineage>
        <taxon>Eukaryota</taxon>
        <taxon>Viridiplantae</taxon>
        <taxon>Streptophyta</taxon>
        <taxon>Embryophyta</taxon>
        <taxon>Tracheophyta</taxon>
        <taxon>Spermatophyta</taxon>
        <taxon>Magnoliopsida</taxon>
        <taxon>eudicotyledons</taxon>
        <taxon>Gunneridae</taxon>
        <taxon>Pentapetalae</taxon>
        <taxon>rosids</taxon>
        <taxon>fabids</taxon>
        <taxon>Fabales</taxon>
        <taxon>Fabaceae</taxon>
        <taxon>Papilionoideae</taxon>
        <taxon>50 kb inversion clade</taxon>
        <taxon>NPAAA clade</taxon>
        <taxon>Hologalegina</taxon>
        <taxon>IRL clade</taxon>
        <taxon>Trifolieae</taxon>
        <taxon>Trifolium</taxon>
    </lineage>
</organism>
<feature type="non-terminal residue" evidence="1">
    <location>
        <position position="1"/>
    </location>
</feature>